<accession>A0A936ZTG2</accession>
<evidence type="ECO:0000313" key="9">
    <source>
        <dbReference type="EMBL" id="MBL0423325.1"/>
    </source>
</evidence>
<evidence type="ECO:0000256" key="4">
    <source>
        <dbReference type="ARBA" id="ARBA00023143"/>
    </source>
</evidence>
<sequence length="134" mass="14223">MSLFNVFSIAGSAVSAQSKRLNVVASNLANAEAVAGPDGKPFQARQVHFQSLPVEGGDLPGVRVAAVTESTALGKRVHDPRHPLADDQGYVTQSNVSVVDEMVNMISASRAYQNNVEVMNTARQLLSKTLQMGS</sequence>
<proteinExistence type="inferred from homology"/>
<dbReference type="NCBIfam" id="TIGR01395">
    <property type="entry name" value="FlgC"/>
    <property type="match status" value="1"/>
</dbReference>
<dbReference type="Pfam" id="PF06429">
    <property type="entry name" value="Flg_bbr_C"/>
    <property type="match status" value="1"/>
</dbReference>
<keyword evidence="9" id="KW-0966">Cell projection</keyword>
<dbReference type="EMBL" id="JAEQNA010000014">
    <property type="protein sequence ID" value="MBL0423325.1"/>
    <property type="molecule type" value="Genomic_DNA"/>
</dbReference>
<comment type="similarity">
    <text evidence="2">Belongs to the flagella basal body rod proteins family.</text>
</comment>
<evidence type="ECO:0000256" key="6">
    <source>
        <dbReference type="RuleBase" id="RU362062"/>
    </source>
</evidence>
<dbReference type="GO" id="GO:0030694">
    <property type="term" value="C:bacterial-type flagellum basal body, rod"/>
    <property type="evidence" value="ECO:0007669"/>
    <property type="project" value="UniProtKB-UniRule"/>
</dbReference>
<dbReference type="Proteomes" id="UP000613011">
    <property type="component" value="Unassembled WGS sequence"/>
</dbReference>
<evidence type="ECO:0000256" key="2">
    <source>
        <dbReference type="ARBA" id="ARBA00009677"/>
    </source>
</evidence>
<dbReference type="PANTHER" id="PTHR30435">
    <property type="entry name" value="FLAGELLAR PROTEIN"/>
    <property type="match status" value="1"/>
</dbReference>
<feature type="domain" description="Flagellar basal body rod protein N-terminal" evidence="7">
    <location>
        <begin position="9"/>
        <end position="36"/>
    </location>
</feature>
<comment type="caution">
    <text evidence="9">The sequence shown here is derived from an EMBL/GenBank/DDBJ whole genome shotgun (WGS) entry which is preliminary data.</text>
</comment>
<dbReference type="InterPro" id="IPR001444">
    <property type="entry name" value="Flag_bb_rod_N"/>
</dbReference>
<evidence type="ECO:0000256" key="3">
    <source>
        <dbReference type="ARBA" id="ARBA00017941"/>
    </source>
</evidence>
<comment type="subcellular location">
    <subcellularLocation>
        <location evidence="1 6">Bacterial flagellum basal body</location>
    </subcellularLocation>
</comment>
<gene>
    <name evidence="9" type="primary">flgC</name>
    <name evidence="9" type="ORF">JI739_23515</name>
</gene>
<protein>
    <recommendedName>
        <fullName evidence="3 6">Flagellar basal-body rod protein FlgC</fullName>
    </recommendedName>
</protein>
<keyword evidence="9" id="KW-0969">Cilium</keyword>
<keyword evidence="10" id="KW-1185">Reference proteome</keyword>
<organism evidence="9 10">
    <name type="scientific">Ramlibacter aurantiacus</name>
    <dbReference type="NCBI Taxonomy" id="2801330"/>
    <lineage>
        <taxon>Bacteria</taxon>
        <taxon>Pseudomonadati</taxon>
        <taxon>Pseudomonadota</taxon>
        <taxon>Betaproteobacteria</taxon>
        <taxon>Burkholderiales</taxon>
        <taxon>Comamonadaceae</taxon>
        <taxon>Ramlibacter</taxon>
    </lineage>
</organism>
<dbReference type="GO" id="GO:0071978">
    <property type="term" value="P:bacterial-type flagellum-dependent swarming motility"/>
    <property type="evidence" value="ECO:0007669"/>
    <property type="project" value="TreeGrafter"/>
</dbReference>
<keyword evidence="4 6" id="KW-0975">Bacterial flagellum</keyword>
<evidence type="ECO:0000259" key="7">
    <source>
        <dbReference type="Pfam" id="PF00460"/>
    </source>
</evidence>
<comment type="subunit">
    <text evidence="5 6">The basal body constitutes a major portion of the flagellar organelle and consists of four rings (L,P,S, and M) mounted on a central rod. The rod consists of about 26 subunits of FlgG in the distal portion, and FlgB, FlgC and FlgF are thought to build up the proximal portion of the rod with about 6 subunits each.</text>
</comment>
<evidence type="ECO:0000259" key="8">
    <source>
        <dbReference type="Pfam" id="PF06429"/>
    </source>
</evidence>
<feature type="domain" description="Flagellar basal-body/hook protein C-terminal" evidence="8">
    <location>
        <begin position="88"/>
        <end position="132"/>
    </location>
</feature>
<keyword evidence="9" id="KW-0282">Flagellum</keyword>
<dbReference type="AlphaFoldDB" id="A0A936ZTG2"/>
<evidence type="ECO:0000256" key="1">
    <source>
        <dbReference type="ARBA" id="ARBA00004117"/>
    </source>
</evidence>
<dbReference type="Pfam" id="PF00460">
    <property type="entry name" value="Flg_bb_rod"/>
    <property type="match status" value="1"/>
</dbReference>
<dbReference type="RefSeq" id="WP_201686464.1">
    <property type="nucleotide sequence ID" value="NZ_JAEQNA010000014.1"/>
</dbReference>
<name>A0A936ZTG2_9BURK</name>
<dbReference type="PANTHER" id="PTHR30435:SF2">
    <property type="entry name" value="FLAGELLAR BASAL-BODY ROD PROTEIN FLGC"/>
    <property type="match status" value="1"/>
</dbReference>
<evidence type="ECO:0000256" key="5">
    <source>
        <dbReference type="ARBA" id="ARBA00025933"/>
    </source>
</evidence>
<reference evidence="9" key="1">
    <citation type="submission" date="2021-01" db="EMBL/GenBank/DDBJ databases">
        <title>Ramlibacter sp. strain AW1 16S ribosomal RNA gene Genome sequencing and assembly.</title>
        <authorList>
            <person name="Kang M."/>
        </authorList>
    </citation>
    <scope>NUCLEOTIDE SEQUENCE</scope>
    <source>
        <strain evidence="9">AW1</strain>
    </source>
</reference>
<dbReference type="InterPro" id="IPR010930">
    <property type="entry name" value="Flg_bb/hook_C_dom"/>
</dbReference>
<evidence type="ECO:0000313" key="10">
    <source>
        <dbReference type="Proteomes" id="UP000613011"/>
    </source>
</evidence>
<dbReference type="InterPro" id="IPR006299">
    <property type="entry name" value="FlgC"/>
</dbReference>